<dbReference type="InterPro" id="IPR035940">
    <property type="entry name" value="CAP_sf"/>
</dbReference>
<dbReference type="AlphaFoldDB" id="A0A914Y3Q1"/>
<reference evidence="2" key="1">
    <citation type="submission" date="2022-11" db="UniProtKB">
        <authorList>
            <consortium name="WormBaseParasite"/>
        </authorList>
    </citation>
    <scope>IDENTIFICATION</scope>
</reference>
<accession>A0A914Y3Q1</accession>
<evidence type="ECO:0000313" key="1">
    <source>
        <dbReference type="Proteomes" id="UP000887577"/>
    </source>
</evidence>
<sequence>MPIEYGEQGYVRVKRGQNFCSMNLEVVAPFLNVSSLPAAPTTTKAPTTTMPTTKGTTLKSATVTQKPVTTIKKATTTPSKTTSTTTKATPAKATTTISSLMKGCPGGNGISTMNDVTRNYALKIFNGKRSEIAKGHFKMSNGNFAPAGKNIKRLIYNCTLEASAQKYADSCEKSYLPNTFNSALAFPYAINICFIQVY</sequence>
<name>A0A914Y3Q1_9BILA</name>
<proteinExistence type="predicted"/>
<dbReference type="WBParaSite" id="PSU_v2.g12390.t1">
    <property type="protein sequence ID" value="PSU_v2.g12390.t1"/>
    <property type="gene ID" value="PSU_v2.g12390"/>
</dbReference>
<organism evidence="1 2">
    <name type="scientific">Panagrolaimus superbus</name>
    <dbReference type="NCBI Taxonomy" id="310955"/>
    <lineage>
        <taxon>Eukaryota</taxon>
        <taxon>Metazoa</taxon>
        <taxon>Ecdysozoa</taxon>
        <taxon>Nematoda</taxon>
        <taxon>Chromadorea</taxon>
        <taxon>Rhabditida</taxon>
        <taxon>Tylenchina</taxon>
        <taxon>Panagrolaimomorpha</taxon>
        <taxon>Panagrolaimoidea</taxon>
        <taxon>Panagrolaimidae</taxon>
        <taxon>Panagrolaimus</taxon>
    </lineage>
</organism>
<keyword evidence="1" id="KW-1185">Reference proteome</keyword>
<dbReference type="Gene3D" id="3.40.33.10">
    <property type="entry name" value="CAP"/>
    <property type="match status" value="1"/>
</dbReference>
<dbReference type="SUPFAM" id="SSF55797">
    <property type="entry name" value="PR-1-like"/>
    <property type="match status" value="1"/>
</dbReference>
<evidence type="ECO:0000313" key="2">
    <source>
        <dbReference type="WBParaSite" id="PSU_v2.g12390.t1"/>
    </source>
</evidence>
<protein>
    <submittedName>
        <fullName evidence="2">SCP domain-containing protein</fullName>
    </submittedName>
</protein>
<dbReference type="Proteomes" id="UP000887577">
    <property type="component" value="Unplaced"/>
</dbReference>